<gene>
    <name evidence="2" type="ORF">BD626DRAFT_261517</name>
</gene>
<dbReference type="OrthoDB" id="3270652at2759"/>
<protein>
    <submittedName>
        <fullName evidence="2">Uncharacterized protein</fullName>
    </submittedName>
</protein>
<dbReference type="Proteomes" id="UP000320762">
    <property type="component" value="Unassembled WGS sequence"/>
</dbReference>
<sequence>MADPSLPEPSSQAMDTSPDFNQETTSFAVDPSSLRAAALMTLKSKRRKPAEVAAPPSLPARPQGPSDTLDYGSSEPAPPPESSAPASDPGQREEGEISDSEEPPAPAQAPEPPQPLPQRPRPAALPPKPAFLDTTPIPVKPAEPPTPSLLDRISTAPRKASGSFSSQISPREKPPRRPSIITMPVHEPEFVIDAEHIRPGLTMTQEQYDTAKDIILDLLGWGVHPNHLLDMGLSREILFYVFSELNLRFPANLDATGLIPYTPNMVRPGTHSELPAQRGLHHGLPPKPPPLATPVRPIQQTLDPDVPPSAALLDMEQKRRQELMARKRKTATLKAQQSHRTQDIEMGPPAPIDQVEDFLQSIAPGPSGPLSAQPSFSSLSAQATQSPPSYADDDMDVDEIPGLSFSRPEPPPPVRPAPAAVPKPAAPVMRRQAPPPAPAPASAPVPRQAPAAAPVPAAPAATPRAPVPAVAPTPAPAAPMPVPKEVGLAPSLSQVMAAALPGGDIPRVDEVPAMPASASYNGNGFNASSAQKNGQTRNGQPPPPPRGKKRPVAADFVDADERRPAPRPQMPRSPVRANSFAGGISTAKRLIIDVSDTEDDGSSSIGTSSQGSLSMSQSVPYIAQPMPTLPLTMTGTPITGMPMYTKGFGTPTAGLGSPRPPAAGSPAALVGPDELRRKEDEIRRMKQKIIDAEKRKKQPKLVPVQVGDSAVTTPTSGSTVVSPVVAPAVVASMQAVVAPKRAVGTPKPTTAKAEVARTPRPAVPMKSLQDSPRPNMVLQASAPAFHPAKPLTPAATPKPVAVVNHGIPPPPATVNDDTRAQETLQATAKPDELAARVPVLVNASS</sequence>
<feature type="region of interest" description="Disordered" evidence="1">
    <location>
        <begin position="271"/>
        <end position="291"/>
    </location>
</feature>
<feature type="region of interest" description="Disordered" evidence="1">
    <location>
        <begin position="656"/>
        <end position="678"/>
    </location>
</feature>
<name>A0A550CGB3_9AGAR</name>
<reference evidence="2 3" key="1">
    <citation type="journal article" date="2019" name="New Phytol.">
        <title>Comparative genomics reveals unique wood-decay strategies and fruiting body development in the Schizophyllaceae.</title>
        <authorList>
            <person name="Almasi E."/>
            <person name="Sahu N."/>
            <person name="Krizsan K."/>
            <person name="Balint B."/>
            <person name="Kovacs G.M."/>
            <person name="Kiss B."/>
            <person name="Cseklye J."/>
            <person name="Drula E."/>
            <person name="Henrissat B."/>
            <person name="Nagy I."/>
            <person name="Chovatia M."/>
            <person name="Adam C."/>
            <person name="LaButti K."/>
            <person name="Lipzen A."/>
            <person name="Riley R."/>
            <person name="Grigoriev I.V."/>
            <person name="Nagy L.G."/>
        </authorList>
    </citation>
    <scope>NUCLEOTIDE SEQUENCE [LARGE SCALE GENOMIC DNA]</scope>
    <source>
        <strain evidence="2 3">NL-1724</strain>
    </source>
</reference>
<feature type="region of interest" description="Disordered" evidence="1">
    <location>
        <begin position="1"/>
        <end position="178"/>
    </location>
</feature>
<dbReference type="EMBL" id="VDMD01000008">
    <property type="protein sequence ID" value="TRM63847.1"/>
    <property type="molecule type" value="Genomic_DNA"/>
</dbReference>
<dbReference type="AlphaFoldDB" id="A0A550CGB3"/>
<feature type="compositionally biased region" description="Pro residues" evidence="1">
    <location>
        <begin position="103"/>
        <end position="129"/>
    </location>
</feature>
<evidence type="ECO:0000313" key="2">
    <source>
        <dbReference type="EMBL" id="TRM63847.1"/>
    </source>
</evidence>
<feature type="compositionally biased region" description="Pro residues" evidence="1">
    <location>
        <begin position="465"/>
        <end position="482"/>
    </location>
</feature>
<feature type="region of interest" description="Disordered" evidence="1">
    <location>
        <begin position="744"/>
        <end position="773"/>
    </location>
</feature>
<feature type="compositionally biased region" description="Polar residues" evidence="1">
    <location>
        <begin position="370"/>
        <end position="388"/>
    </location>
</feature>
<feature type="compositionally biased region" description="Pro residues" evidence="1">
    <location>
        <begin position="433"/>
        <end position="443"/>
    </location>
</feature>
<feature type="compositionally biased region" description="Polar residues" evidence="1">
    <location>
        <begin position="518"/>
        <end position="532"/>
    </location>
</feature>
<comment type="caution">
    <text evidence="2">The sequence shown here is derived from an EMBL/GenBank/DDBJ whole genome shotgun (WGS) entry which is preliminary data.</text>
</comment>
<organism evidence="2 3">
    <name type="scientific">Schizophyllum amplum</name>
    <dbReference type="NCBI Taxonomy" id="97359"/>
    <lineage>
        <taxon>Eukaryota</taxon>
        <taxon>Fungi</taxon>
        <taxon>Dikarya</taxon>
        <taxon>Basidiomycota</taxon>
        <taxon>Agaricomycotina</taxon>
        <taxon>Agaricomycetes</taxon>
        <taxon>Agaricomycetidae</taxon>
        <taxon>Agaricales</taxon>
        <taxon>Schizophyllaceae</taxon>
        <taxon>Schizophyllum</taxon>
    </lineage>
</organism>
<proteinExistence type="predicted"/>
<feature type="compositionally biased region" description="Pro residues" evidence="1">
    <location>
        <begin position="408"/>
        <end position="425"/>
    </location>
</feature>
<feature type="compositionally biased region" description="Polar residues" evidence="1">
    <location>
        <begin position="8"/>
        <end position="27"/>
    </location>
</feature>
<keyword evidence="3" id="KW-1185">Reference proteome</keyword>
<evidence type="ECO:0000256" key="1">
    <source>
        <dbReference type="SAM" id="MobiDB-lite"/>
    </source>
</evidence>
<accession>A0A550CGB3</accession>
<evidence type="ECO:0000313" key="3">
    <source>
        <dbReference type="Proteomes" id="UP000320762"/>
    </source>
</evidence>
<feature type="region of interest" description="Disordered" evidence="1">
    <location>
        <begin position="326"/>
        <end position="485"/>
    </location>
</feature>
<feature type="compositionally biased region" description="Pro residues" evidence="1">
    <location>
        <begin position="138"/>
        <end position="147"/>
    </location>
</feature>
<feature type="region of interest" description="Disordered" evidence="1">
    <location>
        <begin position="502"/>
        <end position="581"/>
    </location>
</feature>
<feature type="compositionally biased region" description="Low complexity" evidence="1">
    <location>
        <begin position="444"/>
        <end position="464"/>
    </location>
</feature>